<sequence>MSAEQGADPPRVAERHTTWRCDDELTPRAILMGVVVGGLITFTNLYLGLQSGWISTMTLQGSLLGYALFKLIPMSIEVGGYRIVLMSTPLTMKENVVIQTVASAIGSLPLVSGAIGVLPALGLLDEEQDGVGPLIFSQVSLWLWTFGLAFAGIFFASPLREPMILQEKLPFPSGSATAQLVSLLHRTPLKRNPIPVSEPVQGTEEGSGVALPSDVSNDEVKRSWAVLIGSLALSCTVTLASFFVPVLYALPVFDLLSPPGDSLTRWGWWFTPSFSYIGQGMIMGLPTSVHMVLGALVGWGILSPLAHHFHWTQGEPLDPEDGGRGWILWVSLAVMCAESIIGVVTLIISSGTRDFTDWWSGAEQRAGERERLMNDANASDVTLPEDDDEPPHRKTPMSWVVGGLIISSIVGVIAVAGAVGSHIAAWATFVAFILASLFSVLAVRALGETDLNPVSGVAKISQLLYGALQPGNVVANLIAGAIAESGAMQAGELMQDYKTGHLVGVAPWNQFRGQLLGSLLGIAFTVFGYSIYRSTYPIPGPQFPAPTATIWLNLARLINQGTLPSTVPTFMILFFVLFGVTGILHAIARSRRLRRERSPRRRHEPAAIWEHCALAFPSGIAFATGIMNTPNFSLARLLGGIGAAWYARYVQRKKVSNELGQLLVIVVASGFVLGEGFASIAGLMLTSNNAQPLTCYGCRYGCAGGC</sequence>
<feature type="transmembrane region" description="Helical" evidence="8">
    <location>
        <begin position="292"/>
        <end position="311"/>
    </location>
</feature>
<feature type="transmembrane region" description="Helical" evidence="8">
    <location>
        <begin position="29"/>
        <end position="49"/>
    </location>
</feature>
<evidence type="ECO:0000256" key="1">
    <source>
        <dbReference type="ARBA" id="ARBA00004141"/>
    </source>
</evidence>
<dbReference type="RefSeq" id="XP_060122911.1">
    <property type="nucleotide sequence ID" value="XM_060266928.1"/>
</dbReference>
<keyword evidence="4 8" id="KW-0812">Transmembrane</keyword>
<gene>
    <name evidence="9" type="primary">OPT8</name>
    <name evidence="9" type="ORF">MJAP1_002996</name>
</gene>
<dbReference type="NCBIfam" id="TIGR00728">
    <property type="entry name" value="OPT_sfam"/>
    <property type="match status" value="1"/>
</dbReference>
<feature type="transmembrane region" description="Helical" evidence="8">
    <location>
        <begin position="266"/>
        <end position="285"/>
    </location>
</feature>
<evidence type="ECO:0000256" key="3">
    <source>
        <dbReference type="ARBA" id="ARBA00022448"/>
    </source>
</evidence>
<evidence type="ECO:0000313" key="10">
    <source>
        <dbReference type="Proteomes" id="UP001217754"/>
    </source>
</evidence>
<feature type="region of interest" description="Disordered" evidence="7">
    <location>
        <begin position="194"/>
        <end position="214"/>
    </location>
</feature>
<dbReference type="PANTHER" id="PTHR31645">
    <property type="entry name" value="OLIGOPEPTIDE TRANSPORTER YGL114W-RELATED"/>
    <property type="match status" value="1"/>
</dbReference>
<feature type="transmembrane region" description="Helical" evidence="8">
    <location>
        <begin position="423"/>
        <end position="443"/>
    </location>
</feature>
<protein>
    <submittedName>
        <fullName evidence="9">OPT super</fullName>
    </submittedName>
</protein>
<feature type="transmembrane region" description="Helical" evidence="8">
    <location>
        <begin position="633"/>
        <end position="650"/>
    </location>
</feature>
<dbReference type="EMBL" id="CP119962">
    <property type="protein sequence ID" value="WFD40014.1"/>
    <property type="molecule type" value="Genomic_DNA"/>
</dbReference>
<keyword evidence="6 8" id="KW-0472">Membrane</keyword>
<feature type="transmembrane region" description="Helical" evidence="8">
    <location>
        <begin position="326"/>
        <end position="348"/>
    </location>
</feature>
<feature type="transmembrane region" description="Helical" evidence="8">
    <location>
        <begin position="224"/>
        <end position="246"/>
    </location>
</feature>
<feature type="transmembrane region" description="Helical" evidence="8">
    <location>
        <begin position="662"/>
        <end position="685"/>
    </location>
</feature>
<accession>A0AAF0F3W1</accession>
<feature type="transmembrane region" description="Helical" evidence="8">
    <location>
        <begin position="96"/>
        <end position="121"/>
    </location>
</feature>
<feature type="region of interest" description="Disordered" evidence="7">
    <location>
        <begin position="373"/>
        <end position="393"/>
    </location>
</feature>
<proteinExistence type="inferred from homology"/>
<dbReference type="GO" id="GO:0000329">
    <property type="term" value="C:fungal-type vacuole membrane"/>
    <property type="evidence" value="ECO:0007669"/>
    <property type="project" value="TreeGrafter"/>
</dbReference>
<evidence type="ECO:0000256" key="8">
    <source>
        <dbReference type="SAM" id="Phobius"/>
    </source>
</evidence>
<dbReference type="GeneID" id="85226647"/>
<dbReference type="InterPro" id="IPR045035">
    <property type="entry name" value="YSL-like"/>
</dbReference>
<name>A0AAF0F3W1_9BASI</name>
<feature type="transmembrane region" description="Helical" evidence="8">
    <location>
        <begin position="141"/>
        <end position="159"/>
    </location>
</feature>
<feature type="transmembrane region" description="Helical" evidence="8">
    <location>
        <begin position="608"/>
        <end position="627"/>
    </location>
</feature>
<dbReference type="Proteomes" id="UP001217754">
    <property type="component" value="Chromosome 5"/>
</dbReference>
<keyword evidence="5 8" id="KW-1133">Transmembrane helix</keyword>
<organism evidence="9 10">
    <name type="scientific">Malassezia japonica</name>
    <dbReference type="NCBI Taxonomy" id="223818"/>
    <lineage>
        <taxon>Eukaryota</taxon>
        <taxon>Fungi</taxon>
        <taxon>Dikarya</taxon>
        <taxon>Basidiomycota</taxon>
        <taxon>Ustilaginomycotina</taxon>
        <taxon>Malasseziomycetes</taxon>
        <taxon>Malasseziales</taxon>
        <taxon>Malasseziaceae</taxon>
        <taxon>Malassezia</taxon>
    </lineage>
</organism>
<evidence type="ECO:0000256" key="2">
    <source>
        <dbReference type="ARBA" id="ARBA00008807"/>
    </source>
</evidence>
<comment type="subcellular location">
    <subcellularLocation>
        <location evidence="1">Membrane</location>
        <topology evidence="1">Multi-pass membrane protein</topology>
    </subcellularLocation>
</comment>
<dbReference type="InterPro" id="IPR004813">
    <property type="entry name" value="OPT"/>
</dbReference>
<reference evidence="9" key="1">
    <citation type="submission" date="2023-03" db="EMBL/GenBank/DDBJ databases">
        <title>Mating type loci evolution in Malassezia.</title>
        <authorList>
            <person name="Coelho M.A."/>
        </authorList>
    </citation>
    <scope>NUCLEOTIDE SEQUENCE</scope>
    <source>
        <strain evidence="9">CBS 9431</strain>
    </source>
</reference>
<dbReference type="Pfam" id="PF03169">
    <property type="entry name" value="OPT"/>
    <property type="match status" value="1"/>
</dbReference>
<keyword evidence="3" id="KW-0813">Transport</keyword>
<evidence type="ECO:0000256" key="6">
    <source>
        <dbReference type="ARBA" id="ARBA00023136"/>
    </source>
</evidence>
<keyword evidence="10" id="KW-1185">Reference proteome</keyword>
<dbReference type="PANTHER" id="PTHR31645:SF0">
    <property type="entry name" value="OLIGOPEPTIDE TRANSPORTER YGL114W-RELATED"/>
    <property type="match status" value="1"/>
</dbReference>
<dbReference type="AlphaFoldDB" id="A0AAF0F3W1"/>
<evidence type="ECO:0000256" key="5">
    <source>
        <dbReference type="ARBA" id="ARBA00022989"/>
    </source>
</evidence>
<feature type="transmembrane region" description="Helical" evidence="8">
    <location>
        <begin position="61"/>
        <end position="84"/>
    </location>
</feature>
<comment type="similarity">
    <text evidence="2">Belongs to the oligopeptide OPT transporter family.</text>
</comment>
<feature type="transmembrane region" description="Helical" evidence="8">
    <location>
        <begin position="399"/>
        <end position="417"/>
    </location>
</feature>
<feature type="transmembrane region" description="Helical" evidence="8">
    <location>
        <begin position="515"/>
        <end position="532"/>
    </location>
</feature>
<evidence type="ECO:0000256" key="4">
    <source>
        <dbReference type="ARBA" id="ARBA00022692"/>
    </source>
</evidence>
<evidence type="ECO:0000313" key="9">
    <source>
        <dbReference type="EMBL" id="WFD40014.1"/>
    </source>
</evidence>
<dbReference type="GO" id="GO:0035673">
    <property type="term" value="F:oligopeptide transmembrane transporter activity"/>
    <property type="evidence" value="ECO:0007669"/>
    <property type="project" value="InterPro"/>
</dbReference>
<feature type="transmembrane region" description="Helical" evidence="8">
    <location>
        <begin position="567"/>
        <end position="587"/>
    </location>
</feature>
<evidence type="ECO:0000256" key="7">
    <source>
        <dbReference type="SAM" id="MobiDB-lite"/>
    </source>
</evidence>